<organism evidence="1 2">
    <name type="scientific">Racocetra persica</name>
    <dbReference type="NCBI Taxonomy" id="160502"/>
    <lineage>
        <taxon>Eukaryota</taxon>
        <taxon>Fungi</taxon>
        <taxon>Fungi incertae sedis</taxon>
        <taxon>Mucoromycota</taxon>
        <taxon>Glomeromycotina</taxon>
        <taxon>Glomeromycetes</taxon>
        <taxon>Diversisporales</taxon>
        <taxon>Gigasporaceae</taxon>
        <taxon>Racocetra</taxon>
    </lineage>
</organism>
<proteinExistence type="predicted"/>
<dbReference type="Proteomes" id="UP000789920">
    <property type="component" value="Unassembled WGS sequence"/>
</dbReference>
<sequence length="85" mass="9853">IIQTIWMTILYPVQNFRKNNSQEYGGNNNYFSSSQTLECRKANNFGIKYLSDFLKASKMLKYMLSQLVAECDMRESLASSSYEIS</sequence>
<feature type="non-terminal residue" evidence="1">
    <location>
        <position position="1"/>
    </location>
</feature>
<evidence type="ECO:0000313" key="2">
    <source>
        <dbReference type="Proteomes" id="UP000789920"/>
    </source>
</evidence>
<gene>
    <name evidence="1" type="ORF">RPERSI_LOCUS21163</name>
</gene>
<name>A0ACA9RNN6_9GLOM</name>
<protein>
    <submittedName>
        <fullName evidence="1">24970_t:CDS:1</fullName>
    </submittedName>
</protein>
<dbReference type="EMBL" id="CAJVQC010061365">
    <property type="protein sequence ID" value="CAG8801685.1"/>
    <property type="molecule type" value="Genomic_DNA"/>
</dbReference>
<evidence type="ECO:0000313" key="1">
    <source>
        <dbReference type="EMBL" id="CAG8801685.1"/>
    </source>
</evidence>
<reference evidence="1" key="1">
    <citation type="submission" date="2021-06" db="EMBL/GenBank/DDBJ databases">
        <authorList>
            <person name="Kallberg Y."/>
            <person name="Tangrot J."/>
            <person name="Rosling A."/>
        </authorList>
    </citation>
    <scope>NUCLEOTIDE SEQUENCE</scope>
    <source>
        <strain evidence="1">MA461A</strain>
    </source>
</reference>
<feature type="non-terminal residue" evidence="1">
    <location>
        <position position="85"/>
    </location>
</feature>
<accession>A0ACA9RNN6</accession>
<comment type="caution">
    <text evidence="1">The sequence shown here is derived from an EMBL/GenBank/DDBJ whole genome shotgun (WGS) entry which is preliminary data.</text>
</comment>
<keyword evidence="2" id="KW-1185">Reference proteome</keyword>